<dbReference type="Proteomes" id="UP000321479">
    <property type="component" value="Chromosome"/>
</dbReference>
<accession>A0A5B8UXV2</accession>
<dbReference type="InterPro" id="IPR019861">
    <property type="entry name" value="PorP/SprF_Bacteroidetes"/>
</dbReference>
<feature type="signal peptide" evidence="1">
    <location>
        <begin position="1"/>
        <end position="20"/>
    </location>
</feature>
<evidence type="ECO:0000313" key="2">
    <source>
        <dbReference type="EMBL" id="QEC63802.1"/>
    </source>
</evidence>
<keyword evidence="1" id="KW-0732">Signal</keyword>
<name>A0A5B8UXV2_9SPHI</name>
<keyword evidence="3" id="KW-1185">Reference proteome</keyword>
<evidence type="ECO:0000313" key="3">
    <source>
        <dbReference type="Proteomes" id="UP000321479"/>
    </source>
</evidence>
<protein>
    <submittedName>
        <fullName evidence="2">Type IX secretion system membrane protein PorP/SprF</fullName>
    </submittedName>
</protein>
<evidence type="ECO:0000256" key="1">
    <source>
        <dbReference type="SAM" id="SignalP"/>
    </source>
</evidence>
<dbReference type="KEGG" id="mgin:FRZ54_14880"/>
<sequence length="338" mass="36682">MKRLLLVVFTSALTLQVAIAQQKPQYTQYVLNNMLINPAVTGIENYIDIKTGYRSQWTGLQGAPVTSYITGSIPFGSDFVGGDAAALSGGNDANPYSRLYTQNYEASAPHHGLGFMAVSDQAGPISTTNLDLTYAYHLGLTSTFNLAVGVETGLNHISLNTSELILENPLDPAIANGSNSQWKPDLGVGVWGYSSNYFFGISALQLLSQNQYFSTKNSVNQAKTVPQFLVSGGFKVFLTDDVTLLPSTLVKFIKPLPVTYDVNMKLAFKDRFWIGGAYRNGDAVAGMFGLNISSLINISYSYDYTTSALRTVSNGTHEIVIGIMLNNRDHLIAPAHSF</sequence>
<reference evidence="2 3" key="1">
    <citation type="journal article" date="2017" name="Curr. Microbiol.">
        <title>Mucilaginibacter ginsenosidivorans sp. nov., Isolated from Soil of Ginseng Field.</title>
        <authorList>
            <person name="Kim M.M."/>
            <person name="Siddiqi M.Z."/>
            <person name="Im W.T."/>
        </authorList>
    </citation>
    <scope>NUCLEOTIDE SEQUENCE [LARGE SCALE GENOMIC DNA]</scope>
    <source>
        <strain evidence="2 3">Gsoil 3017</strain>
    </source>
</reference>
<dbReference type="NCBIfam" id="TIGR03519">
    <property type="entry name" value="T9SS_PorP_fam"/>
    <property type="match status" value="1"/>
</dbReference>
<proteinExistence type="predicted"/>
<dbReference type="AlphaFoldDB" id="A0A5B8UXV2"/>
<dbReference type="Pfam" id="PF11751">
    <property type="entry name" value="PorP_SprF"/>
    <property type="match status" value="1"/>
</dbReference>
<gene>
    <name evidence="2" type="ORF">FRZ54_14880</name>
</gene>
<dbReference type="RefSeq" id="WP_147032376.1">
    <property type="nucleotide sequence ID" value="NZ_CP042436.1"/>
</dbReference>
<dbReference type="EMBL" id="CP042436">
    <property type="protein sequence ID" value="QEC63802.1"/>
    <property type="molecule type" value="Genomic_DNA"/>
</dbReference>
<organism evidence="2 3">
    <name type="scientific">Mucilaginibacter ginsenosidivorans</name>
    <dbReference type="NCBI Taxonomy" id="398053"/>
    <lineage>
        <taxon>Bacteria</taxon>
        <taxon>Pseudomonadati</taxon>
        <taxon>Bacteroidota</taxon>
        <taxon>Sphingobacteriia</taxon>
        <taxon>Sphingobacteriales</taxon>
        <taxon>Sphingobacteriaceae</taxon>
        <taxon>Mucilaginibacter</taxon>
    </lineage>
</organism>
<dbReference type="OrthoDB" id="1493187at2"/>
<feature type="chain" id="PRO_5022962025" evidence="1">
    <location>
        <begin position="21"/>
        <end position="338"/>
    </location>
</feature>